<dbReference type="Pfam" id="PF18758">
    <property type="entry name" value="KDZ"/>
    <property type="match status" value="1"/>
</dbReference>
<reference evidence="2 3" key="1">
    <citation type="submission" date="2024-05" db="EMBL/GenBank/DDBJ databases">
        <title>A draft genome resource for the thread blight pathogen Marasmius tenuissimus strain MS-2.</title>
        <authorList>
            <person name="Yulfo-Soto G.E."/>
            <person name="Baruah I.K."/>
            <person name="Amoako-Attah I."/>
            <person name="Bukari Y."/>
            <person name="Meinhardt L.W."/>
            <person name="Bailey B.A."/>
            <person name="Cohen S.P."/>
        </authorList>
    </citation>
    <scope>NUCLEOTIDE SEQUENCE [LARGE SCALE GENOMIC DNA]</scope>
    <source>
        <strain evidence="2 3">MS-2</strain>
    </source>
</reference>
<feature type="region of interest" description="Disordered" evidence="1">
    <location>
        <begin position="671"/>
        <end position="714"/>
    </location>
</feature>
<dbReference type="InterPro" id="IPR040521">
    <property type="entry name" value="KDZ"/>
</dbReference>
<evidence type="ECO:0008006" key="4">
    <source>
        <dbReference type="Google" id="ProtNLM"/>
    </source>
</evidence>
<evidence type="ECO:0000313" key="2">
    <source>
        <dbReference type="EMBL" id="KAL0064036.1"/>
    </source>
</evidence>
<comment type="caution">
    <text evidence="2">The sequence shown here is derived from an EMBL/GenBank/DDBJ whole genome shotgun (WGS) entry which is preliminary data.</text>
</comment>
<dbReference type="PANTHER" id="PTHR33096:SF1">
    <property type="entry name" value="CXC1-LIKE CYSTEINE CLUSTER ASSOCIATED WITH KDZ TRANSPOSASES DOMAIN-CONTAINING PROTEIN"/>
    <property type="match status" value="1"/>
</dbReference>
<accession>A0ABR2ZSG7</accession>
<sequence length="714" mass="81025">MYRQLHCACPSLSIKAYSRALLHLHGKPRRRHLEDQLWVAYDQYLVIQRTLNERIAQALFRNNDDHFVQNICAPCMYELEDEPRLNPRILMVMDGNNSLKMVDADHKRGQARTDLRQLNDPRWLSSIAVNRFKDEVANSQRATKKKLPVLADITSTPGLSAGDSASSEANASTQHHADGNSVPCDPIPGNSGPTLPNAQSETPQLSNPAEEIAWLNVLEEDELMKYPLAITDAILECYGEDIGLGYNIMCAFFKTLQRSGQLGAKVAALQLQGVVLAFHGHAHNRKCQLYWHPTYIPGLGIFNFEESSTTRLATLFHRRQIILEHFNFHSQDKNANFGNWAHQMQKCRELHMDPSDCERLLEEEWAFFMRDFTESPETVQKLDYAELLLKLWTTKALSDEAGHGKRLTIQSRRNAMFTRWSAVNKQVCIFEIDHSIPERWLPHGPEYREALEGLRCWTYQRALDKLEHLVVSRLFELTKLNMSGVSYKQRNKITAALHARADAIKKAITGYNSAALQLNPPRESIDWAQIVEMVSLADFDLLKTLFDIKRACKEIVRLNVEIRRRVTSMLDDSADYYWAEQRDMHSVFCEDIAQRLVETANLHGFSGSLLLGQRLGRDPNITGEAPLPTWATSVLGLHRKSSDVADNSWGADHDDSHPKIQAKVLVHSHDNVSVSDAGSNADEEEGVDPDEGSSDEEDDKAEHLLEFMESLSVQ</sequence>
<keyword evidence="3" id="KW-1185">Reference proteome</keyword>
<name>A0ABR2ZSG7_9AGAR</name>
<gene>
    <name evidence="2" type="ORF">AAF712_009002</name>
</gene>
<feature type="region of interest" description="Disordered" evidence="1">
    <location>
        <begin position="157"/>
        <end position="206"/>
    </location>
</feature>
<feature type="compositionally biased region" description="Acidic residues" evidence="1">
    <location>
        <begin position="681"/>
        <end position="699"/>
    </location>
</feature>
<evidence type="ECO:0000256" key="1">
    <source>
        <dbReference type="SAM" id="MobiDB-lite"/>
    </source>
</evidence>
<proteinExistence type="predicted"/>
<dbReference type="PANTHER" id="PTHR33096">
    <property type="entry name" value="CXC2 DOMAIN-CONTAINING PROTEIN"/>
    <property type="match status" value="1"/>
</dbReference>
<feature type="compositionally biased region" description="Polar residues" evidence="1">
    <location>
        <begin position="191"/>
        <end position="206"/>
    </location>
</feature>
<dbReference type="Proteomes" id="UP001437256">
    <property type="component" value="Unassembled WGS sequence"/>
</dbReference>
<organism evidence="2 3">
    <name type="scientific">Marasmius tenuissimus</name>
    <dbReference type="NCBI Taxonomy" id="585030"/>
    <lineage>
        <taxon>Eukaryota</taxon>
        <taxon>Fungi</taxon>
        <taxon>Dikarya</taxon>
        <taxon>Basidiomycota</taxon>
        <taxon>Agaricomycotina</taxon>
        <taxon>Agaricomycetes</taxon>
        <taxon>Agaricomycetidae</taxon>
        <taxon>Agaricales</taxon>
        <taxon>Marasmiineae</taxon>
        <taxon>Marasmiaceae</taxon>
        <taxon>Marasmius</taxon>
    </lineage>
</organism>
<dbReference type="EMBL" id="JBBXMP010000068">
    <property type="protein sequence ID" value="KAL0064036.1"/>
    <property type="molecule type" value="Genomic_DNA"/>
</dbReference>
<feature type="compositionally biased region" description="Polar residues" evidence="1">
    <location>
        <begin position="157"/>
        <end position="174"/>
    </location>
</feature>
<evidence type="ECO:0000313" key="3">
    <source>
        <dbReference type="Proteomes" id="UP001437256"/>
    </source>
</evidence>
<protein>
    <recommendedName>
        <fullName evidence="4">CxC1-like cysteine cluster associated with KDZ transposases domain-containing protein</fullName>
    </recommendedName>
</protein>